<keyword evidence="4" id="KW-0496">Mitochondrion</keyword>
<evidence type="ECO:0000313" key="7">
    <source>
        <dbReference type="Proteomes" id="UP001378592"/>
    </source>
</evidence>
<accession>A0AAN9Z749</accession>
<evidence type="ECO:0000313" key="6">
    <source>
        <dbReference type="EMBL" id="KAK7865242.1"/>
    </source>
</evidence>
<evidence type="ECO:0000259" key="5">
    <source>
        <dbReference type="PROSITE" id="PS50968"/>
    </source>
</evidence>
<dbReference type="CDD" id="cd06848">
    <property type="entry name" value="GCS_H"/>
    <property type="match status" value="1"/>
</dbReference>
<proteinExistence type="inferred from homology"/>
<dbReference type="GO" id="GO:0019464">
    <property type="term" value="P:glycine decarboxylation via glycine cleavage system"/>
    <property type="evidence" value="ECO:0007669"/>
    <property type="project" value="UniProtKB-UniRule"/>
</dbReference>
<dbReference type="GO" id="GO:0005960">
    <property type="term" value="C:glycine cleavage complex"/>
    <property type="evidence" value="ECO:0007669"/>
    <property type="project" value="UniProtKB-UniRule"/>
</dbReference>
<comment type="subcellular location">
    <subcellularLocation>
        <location evidence="4">Mitochondrion</location>
    </subcellularLocation>
</comment>
<dbReference type="GO" id="GO:0009249">
    <property type="term" value="P:protein lipoylation"/>
    <property type="evidence" value="ECO:0007669"/>
    <property type="project" value="TreeGrafter"/>
</dbReference>
<dbReference type="GO" id="GO:0005739">
    <property type="term" value="C:mitochondrion"/>
    <property type="evidence" value="ECO:0007669"/>
    <property type="project" value="UniProtKB-SubCell"/>
</dbReference>
<comment type="subunit">
    <text evidence="4">The glycine cleavage system is composed of four proteins: P, T, L and H.</text>
</comment>
<evidence type="ECO:0000256" key="4">
    <source>
        <dbReference type="RuleBase" id="RU364055"/>
    </source>
</evidence>
<dbReference type="Gene3D" id="2.40.50.100">
    <property type="match status" value="1"/>
</dbReference>
<sequence>MRSLRGLHYSSVARISRCFVARWQGNVIRYISISINCLSGSRRFTDKHEWISVNENIGTVGISHHAQKSLGEIDFAQLPDVGAVLEKEVTCGALESVKAASEIFCPVSGKVIDKNASVEQTPRLINSSCYDKGWLFKVELTKPDELNRLMTESEYETFIKSGVYK</sequence>
<feature type="domain" description="Lipoyl-binding" evidence="5">
    <location>
        <begin position="57"/>
        <end position="139"/>
    </location>
</feature>
<dbReference type="InterPro" id="IPR033753">
    <property type="entry name" value="GCV_H/Fam206"/>
</dbReference>
<gene>
    <name evidence="6" type="ORF">R5R35_012368</name>
</gene>
<dbReference type="SUPFAM" id="SSF51230">
    <property type="entry name" value="Single hybrid motif"/>
    <property type="match status" value="1"/>
</dbReference>
<dbReference type="InterPro" id="IPR000089">
    <property type="entry name" value="Biotin_lipoyl"/>
</dbReference>
<dbReference type="PANTHER" id="PTHR11715">
    <property type="entry name" value="GLYCINE CLEAVAGE SYSTEM H PROTEIN"/>
    <property type="match status" value="1"/>
</dbReference>
<evidence type="ECO:0000256" key="3">
    <source>
        <dbReference type="PIRSR" id="PIRSR617453-50"/>
    </source>
</evidence>
<reference evidence="6 7" key="1">
    <citation type="submission" date="2024-03" db="EMBL/GenBank/DDBJ databases">
        <title>The genome assembly and annotation of the cricket Gryllus longicercus Weissman &amp; Gray.</title>
        <authorList>
            <person name="Szrajer S."/>
            <person name="Gray D."/>
            <person name="Ylla G."/>
        </authorList>
    </citation>
    <scope>NUCLEOTIDE SEQUENCE [LARGE SCALE GENOMIC DNA]</scope>
    <source>
        <strain evidence="6">DAG 2021-001</strain>
        <tissue evidence="6">Whole body minus gut</tissue>
    </source>
</reference>
<protein>
    <recommendedName>
        <fullName evidence="4">Glycine cleavage system H protein</fullName>
    </recommendedName>
</protein>
<comment type="similarity">
    <text evidence="1 4">Belongs to the GcvH family.</text>
</comment>
<comment type="function">
    <text evidence="4">The H protein shuttles the methylamine group of glycine from the P protein to the T protein.</text>
</comment>
<dbReference type="NCBIfam" id="TIGR00527">
    <property type="entry name" value="gcvH"/>
    <property type="match status" value="1"/>
</dbReference>
<dbReference type="InterPro" id="IPR011053">
    <property type="entry name" value="Single_hybrid_motif"/>
</dbReference>
<evidence type="ECO:0000256" key="2">
    <source>
        <dbReference type="ARBA" id="ARBA00022823"/>
    </source>
</evidence>
<feature type="modified residue" description="N6-lipoyllysine" evidence="3">
    <location>
        <position position="98"/>
    </location>
</feature>
<organism evidence="6 7">
    <name type="scientific">Gryllus longicercus</name>
    <dbReference type="NCBI Taxonomy" id="2509291"/>
    <lineage>
        <taxon>Eukaryota</taxon>
        <taxon>Metazoa</taxon>
        <taxon>Ecdysozoa</taxon>
        <taxon>Arthropoda</taxon>
        <taxon>Hexapoda</taxon>
        <taxon>Insecta</taxon>
        <taxon>Pterygota</taxon>
        <taxon>Neoptera</taxon>
        <taxon>Polyneoptera</taxon>
        <taxon>Orthoptera</taxon>
        <taxon>Ensifera</taxon>
        <taxon>Gryllidea</taxon>
        <taxon>Grylloidea</taxon>
        <taxon>Gryllidae</taxon>
        <taxon>Gryllinae</taxon>
        <taxon>Gryllus</taxon>
    </lineage>
</organism>
<keyword evidence="7" id="KW-1185">Reference proteome</keyword>
<dbReference type="AlphaFoldDB" id="A0AAN9Z749"/>
<dbReference type="InterPro" id="IPR017453">
    <property type="entry name" value="GCV_H_sub"/>
</dbReference>
<dbReference type="PROSITE" id="PS50968">
    <property type="entry name" value="BIOTINYL_LIPOYL"/>
    <property type="match status" value="1"/>
</dbReference>
<keyword evidence="4" id="KW-0809">Transit peptide</keyword>
<evidence type="ECO:0000256" key="1">
    <source>
        <dbReference type="ARBA" id="ARBA00009249"/>
    </source>
</evidence>
<name>A0AAN9Z749_9ORTH</name>
<dbReference type="InterPro" id="IPR002930">
    <property type="entry name" value="GCV_H"/>
</dbReference>
<dbReference type="PANTHER" id="PTHR11715:SF3">
    <property type="entry name" value="GLYCINE CLEAVAGE SYSTEM H PROTEIN-RELATED"/>
    <property type="match status" value="1"/>
</dbReference>
<dbReference type="Pfam" id="PF01597">
    <property type="entry name" value="GCV_H"/>
    <property type="match status" value="1"/>
</dbReference>
<dbReference type="HAMAP" id="MF_00272">
    <property type="entry name" value="GcvH"/>
    <property type="match status" value="1"/>
</dbReference>
<dbReference type="NCBIfam" id="NF002270">
    <property type="entry name" value="PRK01202.1"/>
    <property type="match status" value="1"/>
</dbReference>
<keyword evidence="2 3" id="KW-0450">Lipoyl</keyword>
<dbReference type="EMBL" id="JAZDUA010000182">
    <property type="protein sequence ID" value="KAK7865242.1"/>
    <property type="molecule type" value="Genomic_DNA"/>
</dbReference>
<dbReference type="Proteomes" id="UP001378592">
    <property type="component" value="Unassembled WGS sequence"/>
</dbReference>
<comment type="caution">
    <text evidence="6">The sequence shown here is derived from an EMBL/GenBank/DDBJ whole genome shotgun (WGS) entry which is preliminary data.</text>
</comment>
<comment type="cofactor">
    <cofactor evidence="4">
        <name>(R)-lipoate</name>
        <dbReference type="ChEBI" id="CHEBI:83088"/>
    </cofactor>
    <text evidence="4">Binds 1 lipoyl cofactor covalently.</text>
</comment>